<proteinExistence type="predicted"/>
<sequence>MALECRISHCIEDLFKNRKHNGKCRCTRTCCIKQDHIFFPYLCPASSFVICLNLGRITLSSRSLHALLFGCLYYPCG</sequence>
<accession>A0A0E9U3F6</accession>
<organism evidence="1">
    <name type="scientific">Anguilla anguilla</name>
    <name type="common">European freshwater eel</name>
    <name type="synonym">Muraena anguilla</name>
    <dbReference type="NCBI Taxonomy" id="7936"/>
    <lineage>
        <taxon>Eukaryota</taxon>
        <taxon>Metazoa</taxon>
        <taxon>Chordata</taxon>
        <taxon>Craniata</taxon>
        <taxon>Vertebrata</taxon>
        <taxon>Euteleostomi</taxon>
        <taxon>Actinopterygii</taxon>
        <taxon>Neopterygii</taxon>
        <taxon>Teleostei</taxon>
        <taxon>Anguilliformes</taxon>
        <taxon>Anguillidae</taxon>
        <taxon>Anguilla</taxon>
    </lineage>
</organism>
<reference evidence="1" key="2">
    <citation type="journal article" date="2015" name="Fish Shellfish Immunol.">
        <title>Early steps in the European eel (Anguilla anguilla)-Vibrio vulnificus interaction in the gills: Role of the RtxA13 toxin.</title>
        <authorList>
            <person name="Callol A."/>
            <person name="Pajuelo D."/>
            <person name="Ebbesson L."/>
            <person name="Teles M."/>
            <person name="MacKenzie S."/>
            <person name="Amaro C."/>
        </authorList>
    </citation>
    <scope>NUCLEOTIDE SEQUENCE</scope>
</reference>
<name>A0A0E9U3F6_ANGAN</name>
<dbReference type="EMBL" id="GBXM01048128">
    <property type="protein sequence ID" value="JAH60449.1"/>
    <property type="molecule type" value="Transcribed_RNA"/>
</dbReference>
<evidence type="ECO:0000313" key="1">
    <source>
        <dbReference type="EMBL" id="JAH60449.1"/>
    </source>
</evidence>
<dbReference type="AlphaFoldDB" id="A0A0E9U3F6"/>
<protein>
    <submittedName>
        <fullName evidence="1">Uncharacterized protein</fullName>
    </submittedName>
</protein>
<reference evidence="1" key="1">
    <citation type="submission" date="2014-11" db="EMBL/GenBank/DDBJ databases">
        <authorList>
            <person name="Amaro Gonzalez C."/>
        </authorList>
    </citation>
    <scope>NUCLEOTIDE SEQUENCE</scope>
</reference>